<reference evidence="1" key="1">
    <citation type="submission" date="2023-04" db="EMBL/GenBank/DDBJ databases">
        <title>Draft Genome sequencing of Naganishia species isolated from polar environments using Oxford Nanopore Technology.</title>
        <authorList>
            <person name="Leo P."/>
            <person name="Venkateswaran K."/>
        </authorList>
    </citation>
    <scope>NUCLEOTIDE SEQUENCE</scope>
    <source>
        <strain evidence="1">DBVPG 5303</strain>
    </source>
</reference>
<comment type="caution">
    <text evidence="1">The sequence shown here is derived from an EMBL/GenBank/DDBJ whole genome shotgun (WGS) entry which is preliminary data.</text>
</comment>
<name>A0ACC2XF05_9TREE</name>
<evidence type="ECO:0000313" key="1">
    <source>
        <dbReference type="EMBL" id="KAJ9122195.1"/>
    </source>
</evidence>
<proteinExistence type="predicted"/>
<gene>
    <name evidence="1" type="ORF">QFC24_004425</name>
</gene>
<sequence>MSDVDKGLQQLSDTDTCPGTSQTVYLGKALDNLDIAPPLDYSQRYPPSLRSRSLLPLPPVLPATPYYPVPTYHLQPSQQQIYHLHFHHLLQPPPVSPFRDENLADLRDRNRFIHYQNPDIIAPVALDRRPSATPLERYARDSDRHLIDPPPAYYRSTFVPSQDSQRTLVDIPHHQVLPPVLKTATEFDQQRPSNDSNSRAPSSAETKQRALEEEPLIAEERSASTEESSQPAERENHPSSSNIQKDRAACSLPPNIGHANQFLSPDRLRGQAGLPKTTKIPAKGSSRMYQHLSAHASGSAMLGSSPSAFASSPLTDLPDMDWAIRPEAEHSNVPNSDSQRTVTGDAKAAAMGVVVLQSLPGQRDLPLSTDDDKEIHDEQGHQQEQQHHQGDPFTASSSFTYTSAHSPKSLSPMINQAHSQSSEHIVKATPPSIDRLLSSESSSSDHSYTSSTQEEEEQFQSEIQNLLNSVAWHPENESPQGLKTNRTGVDFQETHRQQFAAALDKGINKSEDSEDSPLMSAAGTPQSHTRSHLAVEASPGRPASTTPTVQSTGAASNHSQSQQHNGHNQAHLVPVTQVGDRYVYDPSRASFPANGTMSAGHAQSNSGGSNPVSINQESGRTVSYDMMGGPKSAMPAFTYQYTNTEEGNGNGSASNANDGRHPLSAAPALGGGVTFLQLPGGGQQFYSYNGNGSPGVVIPTNILQPARAYSNSGQGASPFSANQQYVSAGSAYHHGPSSVTVPGFPPTMMYHSRSAGPEPTSAFQMVISGSHDFFDQGNAGKARKPGLYQVKNEPMSDGIGEEDDGENDDTVGDYEQDRLRNIRRNQEMMERLGLAGNSTGYADNRGASRSPSKTIKRKTSSMGLKGTLDHKHRFKSRVPSNMGPVRASNRIASKQHRSVSYADDDRRGGVSESEDDYSDAMEEDEDDWDEDDYRRAPRSRRRNVRRKPSYQQSGRSRATSGGQSRGYRPTLREMLDTHPRIREAFPLFYHILTDDLMINNESFPLIGSIPSTCTPVEKANFLKEFYHKGRRCLAQLDAFTARCDKRYDGPGDKWKPLDHDTKIAIRDIRRKGVERCENYKYTRRDILNKYVIPSAYLRMNIDRLTTSRALGKNNWEAIEDGMILWDVNSENCDPANDLAGAELPSPVASVHESTNRRHVSSRQRNGHNGYGRDGQGLPYSESSVAQQVPYTARSMQQYGVYANDRSAGYSATPQLRTAGYNDNFSQAQMQTRNTWQQGNHNGFHVPSLPYAAVSSGGQQMVYTPSEAVHLAQQQHYNAVVSSGHPNGEHNQQYANFNMDGNAAVMQQQQQQEQQQQQSQHNQQGSHQNGSTQNGSLSAASAHEINEQSMGMMHGGIDMDFHMAEPSYKSEVSL</sequence>
<protein>
    <submittedName>
        <fullName evidence="1">Uncharacterized protein</fullName>
    </submittedName>
</protein>
<dbReference type="EMBL" id="JASBWV010000015">
    <property type="protein sequence ID" value="KAJ9122195.1"/>
    <property type="molecule type" value="Genomic_DNA"/>
</dbReference>
<keyword evidence="2" id="KW-1185">Reference proteome</keyword>
<evidence type="ECO:0000313" key="2">
    <source>
        <dbReference type="Proteomes" id="UP001234202"/>
    </source>
</evidence>
<accession>A0ACC2XF05</accession>
<dbReference type="Proteomes" id="UP001234202">
    <property type="component" value="Unassembled WGS sequence"/>
</dbReference>
<organism evidence="1 2">
    <name type="scientific">Naganishia onofrii</name>
    <dbReference type="NCBI Taxonomy" id="1851511"/>
    <lineage>
        <taxon>Eukaryota</taxon>
        <taxon>Fungi</taxon>
        <taxon>Dikarya</taxon>
        <taxon>Basidiomycota</taxon>
        <taxon>Agaricomycotina</taxon>
        <taxon>Tremellomycetes</taxon>
        <taxon>Filobasidiales</taxon>
        <taxon>Filobasidiaceae</taxon>
        <taxon>Naganishia</taxon>
    </lineage>
</organism>